<evidence type="ECO:0000256" key="6">
    <source>
        <dbReference type="ARBA" id="ARBA00023239"/>
    </source>
</evidence>
<dbReference type="Gene3D" id="3.60.150.10">
    <property type="entry name" value="Chorismate synthase AroC"/>
    <property type="match status" value="1"/>
</dbReference>
<evidence type="ECO:0000256" key="4">
    <source>
        <dbReference type="ARBA" id="ARBA00022605"/>
    </source>
</evidence>
<feature type="region of interest" description="Disordered" evidence="7">
    <location>
        <begin position="55"/>
        <end position="78"/>
    </location>
</feature>
<dbReference type="Proteomes" id="UP000095192">
    <property type="component" value="Unassembled WGS sequence"/>
</dbReference>
<comment type="pathway">
    <text evidence="1">Metabolic intermediate biosynthesis; chorismate biosynthesis; chorismate from D-erythrose 4-phosphate and phosphoenolpyruvate: step 7/7.</text>
</comment>
<dbReference type="VEuPathDB" id="ToxoDB:LOC34620812"/>
<keyword evidence="4" id="KW-0028">Amino-acid biosynthesis</keyword>
<evidence type="ECO:0000313" key="8">
    <source>
        <dbReference type="EMBL" id="OEH76684.1"/>
    </source>
</evidence>
<dbReference type="PANTHER" id="PTHR21085">
    <property type="entry name" value="CHORISMATE SYNTHASE"/>
    <property type="match status" value="1"/>
</dbReference>
<dbReference type="EMBL" id="JROU02001370">
    <property type="protein sequence ID" value="OEH76684.1"/>
    <property type="molecule type" value="Genomic_DNA"/>
</dbReference>
<evidence type="ECO:0000313" key="9">
    <source>
        <dbReference type="Proteomes" id="UP000095192"/>
    </source>
</evidence>
<dbReference type="InterPro" id="IPR035904">
    <property type="entry name" value="Chorismate_synth_AroC_sf"/>
</dbReference>
<feature type="region of interest" description="Disordered" evidence="7">
    <location>
        <begin position="199"/>
        <end position="223"/>
    </location>
</feature>
<dbReference type="AlphaFoldDB" id="A0A1D3CZQ3"/>
<reference evidence="8 9" key="1">
    <citation type="journal article" date="2016" name="BMC Genomics">
        <title>Comparative genomics reveals Cyclospora cayetanensis possesses coccidia-like metabolism and invasion components but unique surface antigens.</title>
        <authorList>
            <person name="Liu S."/>
            <person name="Wang L."/>
            <person name="Zheng H."/>
            <person name="Xu Z."/>
            <person name="Roellig D.M."/>
            <person name="Li N."/>
            <person name="Frace M.A."/>
            <person name="Tang K."/>
            <person name="Arrowood M.J."/>
            <person name="Moss D.M."/>
            <person name="Zhang L."/>
            <person name="Feng Y."/>
            <person name="Xiao L."/>
        </authorList>
    </citation>
    <scope>NUCLEOTIDE SEQUENCE [LARGE SCALE GENOMIC DNA]</scope>
    <source>
        <strain evidence="8 9">CHN_HEN01</strain>
    </source>
</reference>
<comment type="similarity">
    <text evidence="2">Belongs to the chorismate synthase family.</text>
</comment>
<dbReference type="GO" id="GO:0004107">
    <property type="term" value="F:chorismate synthase activity"/>
    <property type="evidence" value="ECO:0007669"/>
    <property type="project" value="UniProtKB-EC"/>
</dbReference>
<dbReference type="Pfam" id="PF01264">
    <property type="entry name" value="Chorismate_synt"/>
    <property type="match status" value="2"/>
</dbReference>
<keyword evidence="5" id="KW-0057">Aromatic amino acid biosynthesis</keyword>
<keyword evidence="9" id="KW-1185">Reference proteome</keyword>
<dbReference type="InterPro" id="IPR000453">
    <property type="entry name" value="Chorismate_synth"/>
</dbReference>
<evidence type="ECO:0000256" key="7">
    <source>
        <dbReference type="SAM" id="MobiDB-lite"/>
    </source>
</evidence>
<dbReference type="SUPFAM" id="SSF103263">
    <property type="entry name" value="Chorismate synthase, AroC"/>
    <property type="match status" value="2"/>
</dbReference>
<organism evidence="8 9">
    <name type="scientific">Cyclospora cayetanensis</name>
    <dbReference type="NCBI Taxonomy" id="88456"/>
    <lineage>
        <taxon>Eukaryota</taxon>
        <taxon>Sar</taxon>
        <taxon>Alveolata</taxon>
        <taxon>Apicomplexa</taxon>
        <taxon>Conoidasida</taxon>
        <taxon>Coccidia</taxon>
        <taxon>Eucoccidiorida</taxon>
        <taxon>Eimeriorina</taxon>
        <taxon>Eimeriidae</taxon>
        <taxon>Cyclospora</taxon>
    </lineage>
</organism>
<protein>
    <recommendedName>
        <fullName evidence="3">chorismate synthase</fullName>
        <ecNumber evidence="3">4.2.3.5</ecNumber>
    </recommendedName>
</protein>
<accession>A0A1D3CZQ3</accession>
<dbReference type="VEuPathDB" id="ToxoDB:cyc_04257"/>
<name>A0A1D3CZQ3_9EIME</name>
<dbReference type="PROSITE" id="PS00789">
    <property type="entry name" value="CHORISMATE_SYNTHASE_3"/>
    <property type="match status" value="1"/>
</dbReference>
<evidence type="ECO:0000256" key="3">
    <source>
        <dbReference type="ARBA" id="ARBA00013036"/>
    </source>
</evidence>
<evidence type="ECO:0000256" key="5">
    <source>
        <dbReference type="ARBA" id="ARBA00023141"/>
    </source>
</evidence>
<feature type="compositionally biased region" description="Basic and acidic residues" evidence="7">
    <location>
        <begin position="199"/>
        <end position="222"/>
    </location>
</feature>
<dbReference type="GO" id="GO:0008652">
    <property type="term" value="P:amino acid biosynthetic process"/>
    <property type="evidence" value="ECO:0007669"/>
    <property type="project" value="UniProtKB-KW"/>
</dbReference>
<keyword evidence="6" id="KW-0456">Lyase</keyword>
<dbReference type="PANTHER" id="PTHR21085:SF0">
    <property type="entry name" value="CHORISMATE SYNTHASE"/>
    <property type="match status" value="1"/>
</dbReference>
<dbReference type="EC" id="4.2.3.5" evidence="3"/>
<feature type="compositionally biased region" description="Polar residues" evidence="7">
    <location>
        <begin position="63"/>
        <end position="78"/>
    </location>
</feature>
<dbReference type="GO" id="GO:0010181">
    <property type="term" value="F:FMN binding"/>
    <property type="evidence" value="ECO:0007669"/>
    <property type="project" value="TreeGrafter"/>
</dbReference>
<dbReference type="UniPathway" id="UPA00053">
    <property type="reaction ID" value="UER00090"/>
</dbReference>
<dbReference type="InterPro" id="IPR020541">
    <property type="entry name" value="Chorismate_synthase_CS"/>
</dbReference>
<evidence type="ECO:0000256" key="2">
    <source>
        <dbReference type="ARBA" id="ARBA00008014"/>
    </source>
</evidence>
<dbReference type="FunCoup" id="A0A1D3CZQ3">
    <property type="interactions" value="38"/>
</dbReference>
<evidence type="ECO:0000256" key="1">
    <source>
        <dbReference type="ARBA" id="ARBA00005044"/>
    </source>
</evidence>
<dbReference type="GO" id="GO:0009423">
    <property type="term" value="P:chorismate biosynthetic process"/>
    <property type="evidence" value="ECO:0007669"/>
    <property type="project" value="UniProtKB-UniPathway"/>
</dbReference>
<dbReference type="GO" id="GO:0009073">
    <property type="term" value="P:aromatic amino acid family biosynthetic process"/>
    <property type="evidence" value="ECO:0007669"/>
    <property type="project" value="UniProtKB-KW"/>
</dbReference>
<dbReference type="InParanoid" id="A0A1D3CZQ3"/>
<proteinExistence type="inferred from homology"/>
<comment type="caution">
    <text evidence="8">The sequence shown here is derived from an EMBL/GenBank/DDBJ whole genome shotgun (WGS) entry which is preliminary data.</text>
</comment>
<gene>
    <name evidence="8" type="ORF">cyc_04257</name>
</gene>
<dbReference type="GO" id="GO:0005829">
    <property type="term" value="C:cytosol"/>
    <property type="evidence" value="ECO:0007669"/>
    <property type="project" value="TreeGrafter"/>
</dbReference>
<sequence>MQKYRQTPPTRRTIDTNGRVRFHFKTNKLHDAHGNCYPGVSAEALQRLLSIKQQGVSPRDSCETSNTPASPSVDSSVITSEANGSLEEDTRASCEGPPSRLLADGARKKCELNGSGEVWDVHTRCPHLETAAKMARLLLEVKSEEDSIGGSVCCVIESPPAGLGEPVFDKLPAILAHAMLSIPAVKSFEIGSGFECTKMRGSEHNDRLQPKSKDTRERDRGEYNWPRSVPARRCCCYEDRGESDSELDCTQMTITPQKGMHAEEMELKKTIEDDRVGSIGVTGDTLPEDETDIYLKNLRACAAAAKNLEYQTNNSGGTFGGISTGENIYFRVGFKAPSSIGMAQITADFNGSMRQLKIKGRHDPCVVVRAVPVVESMAVLAMSDLMLQQAARVGVAAFMQYPDKLSKRQQV</sequence>